<dbReference type="InterPro" id="IPR052711">
    <property type="entry name" value="Zinc_ADH-like"/>
</dbReference>
<dbReference type="InterPro" id="IPR013149">
    <property type="entry name" value="ADH-like_C"/>
</dbReference>
<reference evidence="2" key="1">
    <citation type="submission" date="2019-10" db="EMBL/GenBank/DDBJ databases">
        <authorList>
            <person name="Nor Muhammad N."/>
        </authorList>
    </citation>
    <scope>NUCLEOTIDE SEQUENCE</scope>
</reference>
<dbReference type="InterPro" id="IPR013154">
    <property type="entry name" value="ADH-like_N"/>
</dbReference>
<gene>
    <name evidence="2" type="primary">I1RWA9</name>
</gene>
<protein>
    <recommendedName>
        <fullName evidence="1">Enoyl reductase (ER) domain-containing protein</fullName>
    </recommendedName>
</protein>
<dbReference type="Pfam" id="PF08240">
    <property type="entry name" value="ADH_N"/>
    <property type="match status" value="1"/>
</dbReference>
<dbReference type="CDD" id="cd08276">
    <property type="entry name" value="MDR7"/>
    <property type="match status" value="1"/>
</dbReference>
<dbReference type="AlphaFoldDB" id="A0A5K1JUT4"/>
<dbReference type="InterPro" id="IPR011032">
    <property type="entry name" value="GroES-like_sf"/>
</dbReference>
<proteinExistence type="predicted"/>
<dbReference type="Gene3D" id="3.90.180.10">
    <property type="entry name" value="Medium-chain alcohol dehydrogenases, catalytic domain"/>
    <property type="match status" value="1"/>
</dbReference>
<dbReference type="SUPFAM" id="SSF50129">
    <property type="entry name" value="GroES-like"/>
    <property type="match status" value="1"/>
</dbReference>
<feature type="domain" description="Enoyl reductase (ER)" evidence="1">
    <location>
        <begin position="17"/>
        <end position="375"/>
    </location>
</feature>
<sequence>MSLPKTTREYRLPKPDGFHNLILQESPIPTLKSTEVLVKIHAVSLQVGNRDLIVANGQYPVGQKDDLVPVSDMAGEIVAVGEDVKGWKLGERVSANFALDHVHGVVTAEIKATALGGPVDGVLTEYKAFPAHVSANGFVHLAKMPSESDAHCRCLLAFFPQKALVRIPEHLSYEEASTLPCTALTAYNALLGGNPVLKGGDTVLVQGTGGVSISALQLAVASGATVIVTSSSDQKLEVAKKLGATHLINYERTPNWELEVLKVTNGRGVDHILEVGGPGTVTKSAMALAFGGNMAIIGIVAGLAGDVSSLPLLVLGKAASMRGIHVGSRAQFEDMNRLIEAVKLKPVVDKVFDFEHVIDAYEYQENQQHVGKVVVRVSKY</sequence>
<dbReference type="PANTHER" id="PTHR45033:SF2">
    <property type="entry name" value="ZINC-TYPE ALCOHOL DEHYDROGENASE-LIKE PROTEIN C1773.06C"/>
    <property type="match status" value="1"/>
</dbReference>
<dbReference type="EMBL" id="LR724888">
    <property type="protein sequence ID" value="VWO95508.1"/>
    <property type="molecule type" value="Genomic_DNA"/>
</dbReference>
<accession>A0A5K1JUT4</accession>
<dbReference type="PANTHER" id="PTHR45033">
    <property type="match status" value="1"/>
</dbReference>
<dbReference type="SUPFAM" id="SSF51735">
    <property type="entry name" value="NAD(P)-binding Rossmann-fold domains"/>
    <property type="match status" value="1"/>
</dbReference>
<dbReference type="GO" id="GO:0016491">
    <property type="term" value="F:oxidoreductase activity"/>
    <property type="evidence" value="ECO:0007669"/>
    <property type="project" value="InterPro"/>
</dbReference>
<evidence type="ECO:0000259" key="1">
    <source>
        <dbReference type="SMART" id="SM00829"/>
    </source>
</evidence>
<dbReference type="SMART" id="SM00829">
    <property type="entry name" value="PKS_ER"/>
    <property type="match status" value="1"/>
</dbReference>
<name>A0A5K1JUT4_9APHY</name>
<dbReference type="Gene3D" id="3.40.50.720">
    <property type="entry name" value="NAD(P)-binding Rossmann-like Domain"/>
    <property type="match status" value="1"/>
</dbReference>
<evidence type="ECO:0000313" key="2">
    <source>
        <dbReference type="EMBL" id="VWO95508.1"/>
    </source>
</evidence>
<dbReference type="InterPro" id="IPR020843">
    <property type="entry name" value="ER"/>
</dbReference>
<dbReference type="Pfam" id="PF00107">
    <property type="entry name" value="ADH_zinc_N"/>
    <property type="match status" value="1"/>
</dbReference>
<organism evidence="2">
    <name type="scientific">Ganoderma boninense</name>
    <dbReference type="NCBI Taxonomy" id="34458"/>
    <lineage>
        <taxon>Eukaryota</taxon>
        <taxon>Fungi</taxon>
        <taxon>Dikarya</taxon>
        <taxon>Basidiomycota</taxon>
        <taxon>Agaricomycotina</taxon>
        <taxon>Agaricomycetes</taxon>
        <taxon>Polyporales</taxon>
        <taxon>Polyporaceae</taxon>
        <taxon>Ganoderma</taxon>
    </lineage>
</organism>
<dbReference type="InterPro" id="IPR036291">
    <property type="entry name" value="NAD(P)-bd_dom_sf"/>
</dbReference>